<organism evidence="1 2">
    <name type="scientific">Hoyosella altamirensis</name>
    <dbReference type="NCBI Taxonomy" id="616997"/>
    <lineage>
        <taxon>Bacteria</taxon>
        <taxon>Bacillati</taxon>
        <taxon>Actinomycetota</taxon>
        <taxon>Actinomycetes</taxon>
        <taxon>Mycobacteriales</taxon>
        <taxon>Hoyosellaceae</taxon>
        <taxon>Hoyosella</taxon>
    </lineage>
</organism>
<reference evidence="1 2" key="1">
    <citation type="submission" date="2020-08" db="EMBL/GenBank/DDBJ databases">
        <title>Sequencing the genomes of 1000 actinobacteria strains.</title>
        <authorList>
            <person name="Klenk H.-P."/>
        </authorList>
    </citation>
    <scope>NUCLEOTIDE SEQUENCE [LARGE SCALE GENOMIC DNA]</scope>
    <source>
        <strain evidence="1 2">DSM 45258</strain>
    </source>
</reference>
<dbReference type="RefSeq" id="WP_064440214.1">
    <property type="nucleotide sequence ID" value="NZ_BDDI01000007.1"/>
</dbReference>
<accession>A0A839RI42</accession>
<evidence type="ECO:0008006" key="3">
    <source>
        <dbReference type="Google" id="ProtNLM"/>
    </source>
</evidence>
<comment type="caution">
    <text evidence="1">The sequence shown here is derived from an EMBL/GenBank/DDBJ whole genome shotgun (WGS) entry which is preliminary data.</text>
</comment>
<dbReference type="OrthoDB" id="9790578at2"/>
<keyword evidence="2" id="KW-1185">Reference proteome</keyword>
<sequence length="294" mass="33340">MTTLTAQQWRPRQAAHHARADALLTPHMERQARGERHPVMDFLFTYYSLRPAQLRRWHPGHGVALRDAAEYAALRGYHSTSEGTSVSPDHVARRVRTLTFVARLLANTESKEPVLGCFGLHEWAMVYRSTPEDIRHAGVPLRLGHTGTNEVVEAQQLKCTHYDAFRFFTPAAAPKNVLPLTRDDQLVREQPGCVHATMDLYKWCYKLLPITDSELLMDCFELALEARALDMRASPYDLTEFGYPPVQIETPAGRAEYVRGQIALSKAAQPLRTRLLQRCRNVLADLETTPKADQ</sequence>
<gene>
    <name evidence="1" type="ORF">FHU29_000739</name>
</gene>
<evidence type="ECO:0000313" key="2">
    <source>
        <dbReference type="Proteomes" id="UP000567922"/>
    </source>
</evidence>
<protein>
    <recommendedName>
        <fullName evidence="3">3-methyladenine DNA glycosylase</fullName>
    </recommendedName>
</protein>
<evidence type="ECO:0000313" key="1">
    <source>
        <dbReference type="EMBL" id="MBB3036305.1"/>
    </source>
</evidence>
<dbReference type="Proteomes" id="UP000567922">
    <property type="component" value="Unassembled WGS sequence"/>
</dbReference>
<dbReference type="EMBL" id="JACHWS010000001">
    <property type="protein sequence ID" value="MBB3036305.1"/>
    <property type="molecule type" value="Genomic_DNA"/>
</dbReference>
<name>A0A839RI42_9ACTN</name>
<proteinExistence type="predicted"/>
<dbReference type="AlphaFoldDB" id="A0A839RI42"/>